<evidence type="ECO:0000256" key="1">
    <source>
        <dbReference type="ARBA" id="ARBA00004236"/>
    </source>
</evidence>
<accession>A0A1F7GKC5</accession>
<dbReference type="InterPro" id="IPR001173">
    <property type="entry name" value="Glyco_trans_2-like"/>
</dbReference>
<evidence type="ECO:0000259" key="6">
    <source>
        <dbReference type="Pfam" id="PF00535"/>
    </source>
</evidence>
<dbReference type="GO" id="GO:0005886">
    <property type="term" value="C:plasma membrane"/>
    <property type="evidence" value="ECO:0007669"/>
    <property type="project" value="UniProtKB-SubCell"/>
</dbReference>
<dbReference type="Gene3D" id="3.90.550.10">
    <property type="entry name" value="Spore Coat Polysaccharide Biosynthesis Protein SpsA, Chain A"/>
    <property type="match status" value="1"/>
</dbReference>
<evidence type="ECO:0000256" key="5">
    <source>
        <dbReference type="ARBA" id="ARBA00023136"/>
    </source>
</evidence>
<dbReference type="PANTHER" id="PTHR43646">
    <property type="entry name" value="GLYCOSYLTRANSFERASE"/>
    <property type="match status" value="1"/>
</dbReference>
<comment type="caution">
    <text evidence="7">The sequence shown here is derived from an EMBL/GenBank/DDBJ whole genome shotgun (WGS) entry which is preliminary data.</text>
</comment>
<dbReference type="AlphaFoldDB" id="A0A1F7GKC5"/>
<gene>
    <name evidence="7" type="ORF">A2799_02470</name>
</gene>
<keyword evidence="5" id="KW-0472">Membrane</keyword>
<evidence type="ECO:0000256" key="3">
    <source>
        <dbReference type="ARBA" id="ARBA00022676"/>
    </source>
</evidence>
<dbReference type="GO" id="GO:0016757">
    <property type="term" value="F:glycosyltransferase activity"/>
    <property type="evidence" value="ECO:0007669"/>
    <property type="project" value="UniProtKB-KW"/>
</dbReference>
<reference evidence="7 8" key="1">
    <citation type="journal article" date="2016" name="Nat. Commun.">
        <title>Thousands of microbial genomes shed light on interconnected biogeochemical processes in an aquifer system.</title>
        <authorList>
            <person name="Anantharaman K."/>
            <person name="Brown C.T."/>
            <person name="Hug L.A."/>
            <person name="Sharon I."/>
            <person name="Castelle C.J."/>
            <person name="Probst A.J."/>
            <person name="Thomas B.C."/>
            <person name="Singh A."/>
            <person name="Wilkins M.J."/>
            <person name="Karaoz U."/>
            <person name="Brodie E.L."/>
            <person name="Williams K.H."/>
            <person name="Hubbard S.S."/>
            <person name="Banfield J.F."/>
        </authorList>
    </citation>
    <scope>NUCLEOTIDE SEQUENCE [LARGE SCALE GENOMIC DNA]</scope>
</reference>
<dbReference type="InterPro" id="IPR029044">
    <property type="entry name" value="Nucleotide-diphossugar_trans"/>
</dbReference>
<organism evidence="7 8">
    <name type="scientific">Candidatus Roizmanbacteria bacterium RIFCSPHIGHO2_01_FULL_39_24</name>
    <dbReference type="NCBI Taxonomy" id="1802032"/>
    <lineage>
        <taxon>Bacteria</taxon>
        <taxon>Candidatus Roizmaniibacteriota</taxon>
    </lineage>
</organism>
<dbReference type="Proteomes" id="UP000176850">
    <property type="component" value="Unassembled WGS sequence"/>
</dbReference>
<dbReference type="SUPFAM" id="SSF53448">
    <property type="entry name" value="Nucleotide-diphospho-sugar transferases"/>
    <property type="match status" value="1"/>
</dbReference>
<dbReference type="PANTHER" id="PTHR43646:SF2">
    <property type="entry name" value="GLYCOSYLTRANSFERASE 2-LIKE DOMAIN-CONTAINING PROTEIN"/>
    <property type="match status" value="1"/>
</dbReference>
<proteinExistence type="predicted"/>
<evidence type="ECO:0000313" key="8">
    <source>
        <dbReference type="Proteomes" id="UP000176850"/>
    </source>
</evidence>
<keyword evidence="4" id="KW-0808">Transferase</keyword>
<sequence length="272" mass="32007">MKPPFFTIIIPTLNEEKMLPKLLGDIEKQEERDFELIVVDGNSEDKTPQIVRSFEDKIPLKLISVKKRSVSYQRNIGAQQATGEYLVFFDADIRILPSFLTRLKKNLLIYKYLLCLPQYFSIERFFQDKAFFNMLNWVVDASQITNLPLSLGFGMIFERNFFNHLEGFNEKLFMAEDHEIVRRAKEMGVQTKIVKQVSMRVSIRRFKREGRLTLLRKYSLATVQSLRTGGVEKKIFDYKMGGDYYNQSKPKSFEDEMIGHFQNIKKRLNKLT</sequence>
<feature type="domain" description="Glycosyltransferase 2-like" evidence="6">
    <location>
        <begin position="7"/>
        <end position="113"/>
    </location>
</feature>
<evidence type="ECO:0000256" key="4">
    <source>
        <dbReference type="ARBA" id="ARBA00022679"/>
    </source>
</evidence>
<protein>
    <recommendedName>
        <fullName evidence="6">Glycosyltransferase 2-like domain-containing protein</fullName>
    </recommendedName>
</protein>
<keyword evidence="2" id="KW-1003">Cell membrane</keyword>
<dbReference type="EMBL" id="MFZH01000012">
    <property type="protein sequence ID" value="OGK19359.1"/>
    <property type="molecule type" value="Genomic_DNA"/>
</dbReference>
<comment type="subcellular location">
    <subcellularLocation>
        <location evidence="1">Cell membrane</location>
    </subcellularLocation>
</comment>
<evidence type="ECO:0000313" key="7">
    <source>
        <dbReference type="EMBL" id="OGK19359.1"/>
    </source>
</evidence>
<name>A0A1F7GKC5_9BACT</name>
<dbReference type="Pfam" id="PF00535">
    <property type="entry name" value="Glycos_transf_2"/>
    <property type="match status" value="1"/>
</dbReference>
<keyword evidence="3" id="KW-0328">Glycosyltransferase</keyword>
<evidence type="ECO:0000256" key="2">
    <source>
        <dbReference type="ARBA" id="ARBA00022475"/>
    </source>
</evidence>